<evidence type="ECO:0000256" key="3">
    <source>
        <dbReference type="ARBA" id="ARBA00022989"/>
    </source>
</evidence>
<feature type="transmembrane region" description="Helical" evidence="5">
    <location>
        <begin position="215"/>
        <end position="236"/>
    </location>
</feature>
<feature type="transmembrane region" description="Helical" evidence="5">
    <location>
        <begin position="74"/>
        <end position="93"/>
    </location>
</feature>
<organism evidence="6 7">
    <name type="scientific">Microscilla marina ATCC 23134</name>
    <dbReference type="NCBI Taxonomy" id="313606"/>
    <lineage>
        <taxon>Bacteria</taxon>
        <taxon>Pseudomonadati</taxon>
        <taxon>Bacteroidota</taxon>
        <taxon>Cytophagia</taxon>
        <taxon>Cytophagales</taxon>
        <taxon>Microscillaceae</taxon>
        <taxon>Microscilla</taxon>
    </lineage>
</organism>
<name>A1ZHE6_MICM2</name>
<dbReference type="PANTHER" id="PTHR43701:SF2">
    <property type="entry name" value="MEMBRANE TRANSPORTER PROTEIN YJNA-RELATED"/>
    <property type="match status" value="1"/>
</dbReference>
<accession>A1ZHE6</accession>
<feature type="transmembrane region" description="Helical" evidence="5">
    <location>
        <begin position="113"/>
        <end position="131"/>
    </location>
</feature>
<keyword evidence="7" id="KW-1185">Reference proteome</keyword>
<dbReference type="PANTHER" id="PTHR43701">
    <property type="entry name" value="MEMBRANE TRANSPORTER PROTEIN MJ0441-RELATED"/>
    <property type="match status" value="1"/>
</dbReference>
<dbReference type="OrthoDB" id="8559161at2"/>
<sequence length="266" mass="28714">MGFIDFLGFFLAVLVGFTMGLFGGGGSILTVPILVYLFKITPSLATAYSLFVVGIAALNGVISYARRKLVSIKAAVAFGVPSLFTVFLARGFILPSLPQILLHTSYFTLTKEMGLMIFFSIVMLLASVSMIKGRKAPTTADTEKPWNYPRIILQSSFVGLIIGVVGAGGGFLFVPALMFFTGLNVKEAIGTSLFIITFNSLIGFTGDLMGQSIEWGFLSLFSGLAIGGIYLGIYISQFVSPAKLKVSFGWFVLLMGMFILLKESFF</sequence>
<evidence type="ECO:0000256" key="1">
    <source>
        <dbReference type="ARBA" id="ARBA00004141"/>
    </source>
</evidence>
<evidence type="ECO:0000256" key="4">
    <source>
        <dbReference type="ARBA" id="ARBA00023136"/>
    </source>
</evidence>
<dbReference type="GO" id="GO:0005886">
    <property type="term" value="C:plasma membrane"/>
    <property type="evidence" value="ECO:0007669"/>
    <property type="project" value="UniProtKB-SubCell"/>
</dbReference>
<comment type="similarity">
    <text evidence="5">Belongs to the 4-toluene sulfonate uptake permease (TSUP) (TC 2.A.102) family.</text>
</comment>
<evidence type="ECO:0000313" key="7">
    <source>
        <dbReference type="Proteomes" id="UP000004095"/>
    </source>
</evidence>
<dbReference type="Pfam" id="PF01925">
    <property type="entry name" value="TauE"/>
    <property type="match status" value="1"/>
</dbReference>
<feature type="transmembrane region" description="Helical" evidence="5">
    <location>
        <begin position="242"/>
        <end position="261"/>
    </location>
</feature>
<protein>
    <recommendedName>
        <fullName evidence="5">Probable membrane transporter protein</fullName>
    </recommendedName>
</protein>
<dbReference type="RefSeq" id="WP_002695438.1">
    <property type="nucleotide sequence ID" value="NZ_AAWS01000007.1"/>
</dbReference>
<reference evidence="6 7" key="1">
    <citation type="submission" date="2007-01" db="EMBL/GenBank/DDBJ databases">
        <authorList>
            <person name="Haygood M."/>
            <person name="Podell S."/>
            <person name="Anderson C."/>
            <person name="Hopkinson B."/>
            <person name="Roe K."/>
            <person name="Barbeau K."/>
            <person name="Gaasterland T."/>
            <person name="Ferriera S."/>
            <person name="Johnson J."/>
            <person name="Kravitz S."/>
            <person name="Beeson K."/>
            <person name="Sutton G."/>
            <person name="Rogers Y.-H."/>
            <person name="Friedman R."/>
            <person name="Frazier M."/>
            <person name="Venter J.C."/>
        </authorList>
    </citation>
    <scope>NUCLEOTIDE SEQUENCE [LARGE SCALE GENOMIC DNA]</scope>
    <source>
        <strain evidence="6 7">ATCC 23134</strain>
    </source>
</reference>
<dbReference type="Proteomes" id="UP000004095">
    <property type="component" value="Unassembled WGS sequence"/>
</dbReference>
<evidence type="ECO:0000256" key="2">
    <source>
        <dbReference type="ARBA" id="ARBA00022692"/>
    </source>
</evidence>
<dbReference type="AlphaFoldDB" id="A1ZHE6"/>
<keyword evidence="4 5" id="KW-0472">Membrane</keyword>
<feature type="transmembrane region" description="Helical" evidence="5">
    <location>
        <begin position="151"/>
        <end position="176"/>
    </location>
</feature>
<proteinExistence type="inferred from homology"/>
<evidence type="ECO:0000313" key="6">
    <source>
        <dbReference type="EMBL" id="EAY30415.1"/>
    </source>
</evidence>
<dbReference type="InterPro" id="IPR051598">
    <property type="entry name" value="TSUP/Inactive_protease-like"/>
</dbReference>
<keyword evidence="5" id="KW-1003">Cell membrane</keyword>
<feature type="transmembrane region" description="Helical" evidence="5">
    <location>
        <begin position="188"/>
        <end position="208"/>
    </location>
</feature>
<comment type="subcellular location">
    <subcellularLocation>
        <location evidence="5">Cell membrane</location>
        <topology evidence="5">Multi-pass membrane protein</topology>
    </subcellularLocation>
    <subcellularLocation>
        <location evidence="1">Membrane</location>
        <topology evidence="1">Multi-pass membrane protein</topology>
    </subcellularLocation>
</comment>
<keyword evidence="2 5" id="KW-0812">Transmembrane</keyword>
<gene>
    <name evidence="6" type="ORF">M23134_08244</name>
</gene>
<feature type="transmembrane region" description="Helical" evidence="5">
    <location>
        <begin position="44"/>
        <end position="62"/>
    </location>
</feature>
<dbReference type="InterPro" id="IPR002781">
    <property type="entry name" value="TM_pro_TauE-like"/>
</dbReference>
<evidence type="ECO:0000256" key="5">
    <source>
        <dbReference type="RuleBase" id="RU363041"/>
    </source>
</evidence>
<comment type="caution">
    <text evidence="6">The sequence shown here is derived from an EMBL/GenBank/DDBJ whole genome shotgun (WGS) entry which is preliminary data.</text>
</comment>
<dbReference type="EMBL" id="AAWS01000007">
    <property type="protein sequence ID" value="EAY30415.1"/>
    <property type="molecule type" value="Genomic_DNA"/>
</dbReference>
<feature type="transmembrane region" description="Helical" evidence="5">
    <location>
        <begin position="7"/>
        <end position="38"/>
    </location>
</feature>
<dbReference type="eggNOG" id="COG0730">
    <property type="taxonomic scope" value="Bacteria"/>
</dbReference>
<keyword evidence="3 5" id="KW-1133">Transmembrane helix</keyword>